<dbReference type="Pfam" id="PF21802">
    <property type="entry name" value="Cas3-like_C"/>
    <property type="match status" value="1"/>
</dbReference>
<evidence type="ECO:0000259" key="7">
    <source>
        <dbReference type="Pfam" id="PF22590"/>
    </source>
</evidence>
<gene>
    <name evidence="8" type="primary">cas3_3</name>
    <name evidence="8" type="ORF">SDC9_69209</name>
</gene>
<dbReference type="AlphaFoldDB" id="A0A644Y4B4"/>
<organism evidence="8">
    <name type="scientific">bioreactor metagenome</name>
    <dbReference type="NCBI Taxonomy" id="1076179"/>
    <lineage>
        <taxon>unclassified sequences</taxon>
        <taxon>metagenomes</taxon>
        <taxon>ecological metagenomes</taxon>
    </lineage>
</organism>
<comment type="caution">
    <text evidence="8">The sequence shown here is derived from an EMBL/GenBank/DDBJ whole genome shotgun (WGS) entry which is preliminary data.</text>
</comment>
<dbReference type="Pfam" id="PF22590">
    <property type="entry name" value="Cas3-like_C_2"/>
    <property type="match status" value="1"/>
</dbReference>
<dbReference type="GO" id="GO:0051607">
    <property type="term" value="P:defense response to virus"/>
    <property type="evidence" value="ECO:0007669"/>
    <property type="project" value="UniProtKB-KW"/>
</dbReference>
<feature type="domain" description="CRISPR-associated nuclease/helicase Cas3" evidence="7">
    <location>
        <begin position="319"/>
        <end position="447"/>
    </location>
</feature>
<keyword evidence="3 8" id="KW-0347">Helicase</keyword>
<dbReference type="GO" id="GO:0004386">
    <property type="term" value="F:helicase activity"/>
    <property type="evidence" value="ECO:0007669"/>
    <property type="project" value="UniProtKB-KW"/>
</dbReference>
<proteinExistence type="predicted"/>
<dbReference type="SUPFAM" id="SSF52540">
    <property type="entry name" value="P-loop containing nucleoside triphosphate hydrolases"/>
    <property type="match status" value="1"/>
</dbReference>
<evidence type="ECO:0000256" key="2">
    <source>
        <dbReference type="ARBA" id="ARBA00022801"/>
    </source>
</evidence>
<dbReference type="InterPro" id="IPR054712">
    <property type="entry name" value="Cas3-like_dom"/>
</dbReference>
<dbReference type="NCBIfam" id="TIGR02562">
    <property type="entry name" value="cas3_yersinia"/>
    <property type="match status" value="1"/>
</dbReference>
<evidence type="ECO:0000313" key="8">
    <source>
        <dbReference type="EMBL" id="MPM22751.1"/>
    </source>
</evidence>
<reference evidence="8" key="1">
    <citation type="submission" date="2019-08" db="EMBL/GenBank/DDBJ databases">
        <authorList>
            <person name="Kucharzyk K."/>
            <person name="Murdoch R.W."/>
            <person name="Higgins S."/>
            <person name="Loffler F."/>
        </authorList>
    </citation>
    <scope>NUCLEOTIDE SEQUENCE</scope>
</reference>
<keyword evidence="5" id="KW-0051">Antiviral defense</keyword>
<protein>
    <submittedName>
        <fullName evidence="8">CRISPR-associated nuclease/helicase Cas3 subtype I-F/YPEST</fullName>
        <ecNumber evidence="8">3.1.-.-</ecNumber>
    </submittedName>
</protein>
<keyword evidence="2 8" id="KW-0378">Hydrolase</keyword>
<dbReference type="InterPro" id="IPR027417">
    <property type="entry name" value="P-loop_NTPase"/>
</dbReference>
<dbReference type="EMBL" id="VSSQ01003877">
    <property type="protein sequence ID" value="MPM22751.1"/>
    <property type="molecule type" value="Genomic_DNA"/>
</dbReference>
<evidence type="ECO:0000259" key="6">
    <source>
        <dbReference type="Pfam" id="PF21802"/>
    </source>
</evidence>
<evidence type="ECO:0000256" key="4">
    <source>
        <dbReference type="ARBA" id="ARBA00022840"/>
    </source>
</evidence>
<dbReference type="InterPro" id="IPR048824">
    <property type="entry name" value="Cas3-like_C"/>
</dbReference>
<sequence length="706" mass="78809">MASTGCGKTLGNARIMNALADPQVGMRCAFAIGLRTLTLQTGRSFQNDLGLSDEQLAIKVGGAASRALFEYWEQQAEASGSASSQRLLDEGGQVLYEGNDHHPLLERMSDDPQVRSLLAAPILVCTVDHLTPATESLRGGKQIAPMLRLLTGDLVLDEPDDFDIADLPALTRLVHWAGLLGSRVLLSSATLPPALVEGLFLAYRSGREVFQMHRSDRPDEKPAICCLWIDEFNQQASECLDQASFKTQHNAYVAQRVAQLDNAEVRRIAHIAALPTEWTSLETQERRNDFARLALHTAWELHQHAQNHNVDPLTGKRVSFGLIRMANIEPLFNVALSMFASTPPAADLRVHLCVYHSQFPLLSRSVIEQQLDTVLNRRTSGDKVDPVFNQPAVRTALDTHPEQHQLFIVLGSPVTEVGRDHDYDWAVVEPSSMRSLIQLAGRVRRHRPGSVEHTNIQVLDSNLRAFENRTPSSAAYCKPGFEMDAPPEGSTDAARHFHLQSHQLNELLAKHTQGKAQWPIDARPRIAVATDKFNPGKHLVDLEHARMHDAMLPRTAESGKASTAVARAASLHWAHDASLWLTGVLPQFQRFRYDPKPRVDVAMLPDEDEEQLALHRIADGERKWEKLYVKIDDSMLCRISDKALTPDTGGFVQPWIRVKLIDELARLAEDKETTLMQCARQFATASLPQNEQGWRWHEALGFTKKP</sequence>
<dbReference type="GO" id="GO:0016787">
    <property type="term" value="F:hydrolase activity"/>
    <property type="evidence" value="ECO:0007669"/>
    <property type="project" value="UniProtKB-KW"/>
</dbReference>
<dbReference type="InterPro" id="IPR013395">
    <property type="entry name" value="CRISPR-assoc_Cas3_yers"/>
</dbReference>
<evidence type="ECO:0000256" key="5">
    <source>
        <dbReference type="ARBA" id="ARBA00023118"/>
    </source>
</evidence>
<evidence type="ECO:0000256" key="1">
    <source>
        <dbReference type="ARBA" id="ARBA00022741"/>
    </source>
</evidence>
<keyword evidence="1" id="KW-0547">Nucleotide-binding</keyword>
<name>A0A644Y4B4_9ZZZZ</name>
<dbReference type="GO" id="GO:0005524">
    <property type="term" value="F:ATP binding"/>
    <property type="evidence" value="ECO:0007669"/>
    <property type="project" value="UniProtKB-KW"/>
</dbReference>
<feature type="domain" description="CRISPR-associated Cas3 subtype I-F/YPEST-like C-terminal" evidence="6">
    <location>
        <begin position="604"/>
        <end position="704"/>
    </location>
</feature>
<dbReference type="EC" id="3.1.-.-" evidence="8"/>
<keyword evidence="4" id="KW-0067">ATP-binding</keyword>
<evidence type="ECO:0000256" key="3">
    <source>
        <dbReference type="ARBA" id="ARBA00022806"/>
    </source>
</evidence>
<accession>A0A644Y4B4</accession>